<dbReference type="Pfam" id="PF01391">
    <property type="entry name" value="Collagen"/>
    <property type="match status" value="1"/>
</dbReference>
<dbReference type="EMBL" id="LR797126">
    <property type="protein sequence ID" value="CAB4188278.1"/>
    <property type="molecule type" value="Genomic_DNA"/>
</dbReference>
<evidence type="ECO:0000313" key="2">
    <source>
        <dbReference type="EMBL" id="CAB4148842.1"/>
    </source>
</evidence>
<proteinExistence type="predicted"/>
<name>A0A6J5R3V1_9CAUD</name>
<protein>
    <submittedName>
        <fullName evidence="3">Collagen triple helix repeat</fullName>
    </submittedName>
</protein>
<reference evidence="3" key="1">
    <citation type="submission" date="2020-05" db="EMBL/GenBank/DDBJ databases">
        <authorList>
            <person name="Chiriac C."/>
            <person name="Salcher M."/>
            <person name="Ghai R."/>
            <person name="Kavagutti S V."/>
        </authorList>
    </citation>
    <scope>NUCLEOTIDE SEQUENCE</scope>
</reference>
<keyword evidence="3" id="KW-0176">Collagen</keyword>
<dbReference type="EMBL" id="LR796505">
    <property type="protein sequence ID" value="CAB4148842.1"/>
    <property type="molecule type" value="Genomic_DNA"/>
</dbReference>
<gene>
    <name evidence="3" type="ORF">UFOVP1179_17</name>
    <name evidence="2" type="ORF">UFOVP524_35</name>
</gene>
<evidence type="ECO:0000256" key="1">
    <source>
        <dbReference type="SAM" id="MobiDB-lite"/>
    </source>
</evidence>
<accession>A0A6J5R3V1</accession>
<sequence length="482" mass="48411">MSDRIDELMRSLHEKPRVADQSLIENKLQALRTPATPKPIKPRDGKNGIDGVDGAAGQDGTSGIDGTAGADGKDGKDGINGVDGMNGLDGAIGEQGDAGMTWRGTYRSDIEYWIGDVVGVSGSAYVCVAATNQAPPIGFGWELLVSRGAQGIRGIKGEDGVAGAADAGTLTGATLASNVLASSLTSVGTLTGLTSSGQINCTLATTSTSTTTGAIKTAGGMGIAKAVFIGQGITAAGNADFGGDFYIAGIFQSTDVTESTSPITGSIIIAGGIGISKDLFISGKVDLGASALISAPTATALAIKSQVPAGTGVTPTIQVICPSAALALTSGATLQNAFSVLGEISVQAATTYMFDGFYLIKTTGATTHTISMSFALTTATITNCTWTTMSYPLASTPTSAVRAQDGNFFAAVGGGLVNATNATAFNVVKFEGIMRVNNAGSVTPQITFSAAPGGTNTMEVGSYIRFYPVGSNTINSVGTAIS</sequence>
<evidence type="ECO:0000313" key="3">
    <source>
        <dbReference type="EMBL" id="CAB4188278.1"/>
    </source>
</evidence>
<organism evidence="3">
    <name type="scientific">uncultured Caudovirales phage</name>
    <dbReference type="NCBI Taxonomy" id="2100421"/>
    <lineage>
        <taxon>Viruses</taxon>
        <taxon>Duplodnaviria</taxon>
        <taxon>Heunggongvirae</taxon>
        <taxon>Uroviricota</taxon>
        <taxon>Caudoviricetes</taxon>
        <taxon>Peduoviridae</taxon>
        <taxon>Maltschvirus</taxon>
        <taxon>Maltschvirus maltsch</taxon>
    </lineage>
</organism>
<feature type="region of interest" description="Disordered" evidence="1">
    <location>
        <begin position="19"/>
        <end position="75"/>
    </location>
</feature>
<dbReference type="InterPro" id="IPR008160">
    <property type="entry name" value="Collagen"/>
</dbReference>